<dbReference type="InterPro" id="IPR039657">
    <property type="entry name" value="Dimethylallyltransferase"/>
</dbReference>
<dbReference type="Gene3D" id="1.10.287.890">
    <property type="entry name" value="Crystal structure of tRNA isopentenylpyrophosphate transferase (bh2366) domain"/>
    <property type="match status" value="1"/>
</dbReference>
<gene>
    <name evidence="6" type="ORF">LIER_31712</name>
</gene>
<proteinExistence type="inferred from homology"/>
<evidence type="ECO:0000256" key="5">
    <source>
        <dbReference type="ARBA" id="ARBA00022840"/>
    </source>
</evidence>
<dbReference type="Pfam" id="PF01715">
    <property type="entry name" value="IPPT"/>
    <property type="match status" value="2"/>
</dbReference>
<evidence type="ECO:0000256" key="2">
    <source>
        <dbReference type="ARBA" id="ARBA00022679"/>
    </source>
</evidence>
<evidence type="ECO:0000256" key="4">
    <source>
        <dbReference type="ARBA" id="ARBA00022741"/>
    </source>
</evidence>
<dbReference type="AlphaFoldDB" id="A0AAV3RU04"/>
<accession>A0AAV3RU04</accession>
<reference evidence="6 7" key="1">
    <citation type="submission" date="2024-01" db="EMBL/GenBank/DDBJ databases">
        <title>The complete chloroplast genome sequence of Lithospermum erythrorhizon: insights into the phylogenetic relationship among Boraginaceae species and the maternal lineages of purple gromwells.</title>
        <authorList>
            <person name="Okada T."/>
            <person name="Watanabe K."/>
        </authorList>
    </citation>
    <scope>NUCLEOTIDE SEQUENCE [LARGE SCALE GENOMIC DNA]</scope>
</reference>
<dbReference type="PANTHER" id="PTHR11088">
    <property type="entry name" value="TRNA DIMETHYLALLYLTRANSFERASE"/>
    <property type="match status" value="1"/>
</dbReference>
<dbReference type="GO" id="GO:0009824">
    <property type="term" value="F:AMP dimethylallyltransferase activity"/>
    <property type="evidence" value="ECO:0007669"/>
    <property type="project" value="TreeGrafter"/>
</dbReference>
<dbReference type="Gene3D" id="3.40.50.300">
    <property type="entry name" value="P-loop containing nucleotide triphosphate hydrolases"/>
    <property type="match status" value="1"/>
</dbReference>
<dbReference type="PANTHER" id="PTHR11088:SF86">
    <property type="entry name" value="ADENYLATE ISOPENTENYLTRANSFERASE 4-RELATED"/>
    <property type="match status" value="1"/>
</dbReference>
<name>A0AAV3RU04_LITER</name>
<sequence length="326" mass="37284">MAPTSAAATNIANHHNQPKQKVVLIMGPTGSGKSKLSIDLSTLYFNSSTEIINSDKMQLYNGLEITTNKISEIDRKGVTHHLLGDFYYTKSTPEFTPSAFRSKGEEIISEITLKRRVPFIVGGSNSFIYSLLAKTFDPNLDFFDESTHVDFSCMELRYDCCFIFVNVDLHVLNEYLDMRVDEMLDSGMFEELAEFFESELSKLDNHFGIKKAIGVPEFETYLKQFYNCGGPDVEEYERAVRLIKENTRMLAKRQMWKIQRLREAGWDLHKIDATQAIRAAIEGRRKKKEVEVEAAIDGGKVDDEKCVWEKIVLEPSAKVVKKFLME</sequence>
<dbReference type="EMBL" id="BAABME010011883">
    <property type="protein sequence ID" value="GAA0184424.1"/>
    <property type="molecule type" value="Genomic_DNA"/>
</dbReference>
<protein>
    <submittedName>
        <fullName evidence="6">RNA processing factor</fullName>
    </submittedName>
</protein>
<organism evidence="6 7">
    <name type="scientific">Lithospermum erythrorhizon</name>
    <name type="common">Purple gromwell</name>
    <name type="synonym">Lithospermum officinale var. erythrorhizon</name>
    <dbReference type="NCBI Taxonomy" id="34254"/>
    <lineage>
        <taxon>Eukaryota</taxon>
        <taxon>Viridiplantae</taxon>
        <taxon>Streptophyta</taxon>
        <taxon>Embryophyta</taxon>
        <taxon>Tracheophyta</taxon>
        <taxon>Spermatophyta</taxon>
        <taxon>Magnoliopsida</taxon>
        <taxon>eudicotyledons</taxon>
        <taxon>Gunneridae</taxon>
        <taxon>Pentapetalae</taxon>
        <taxon>asterids</taxon>
        <taxon>lamiids</taxon>
        <taxon>Boraginales</taxon>
        <taxon>Boraginaceae</taxon>
        <taxon>Boraginoideae</taxon>
        <taxon>Lithospermeae</taxon>
        <taxon>Lithospermum</taxon>
    </lineage>
</organism>
<dbReference type="GO" id="GO:0009691">
    <property type="term" value="P:cytokinin biosynthetic process"/>
    <property type="evidence" value="ECO:0007669"/>
    <property type="project" value="UniProtKB-KW"/>
</dbReference>
<evidence type="ECO:0000256" key="1">
    <source>
        <dbReference type="ARBA" id="ARBA00005842"/>
    </source>
</evidence>
<keyword evidence="7" id="KW-1185">Reference proteome</keyword>
<keyword evidence="4" id="KW-0547">Nucleotide-binding</keyword>
<evidence type="ECO:0000256" key="3">
    <source>
        <dbReference type="ARBA" id="ARBA00022712"/>
    </source>
</evidence>
<dbReference type="SUPFAM" id="SSF52540">
    <property type="entry name" value="P-loop containing nucleoside triphosphate hydrolases"/>
    <property type="match status" value="1"/>
</dbReference>
<dbReference type="GO" id="GO:0005524">
    <property type="term" value="F:ATP binding"/>
    <property type="evidence" value="ECO:0007669"/>
    <property type="project" value="UniProtKB-KW"/>
</dbReference>
<dbReference type="GO" id="GO:0005739">
    <property type="term" value="C:mitochondrion"/>
    <property type="evidence" value="ECO:0007669"/>
    <property type="project" value="TreeGrafter"/>
</dbReference>
<keyword evidence="5" id="KW-0067">ATP-binding</keyword>
<dbReference type="InterPro" id="IPR027417">
    <property type="entry name" value="P-loop_NTPase"/>
</dbReference>
<keyword evidence="3" id="KW-0203">Cytokinin biosynthesis</keyword>
<keyword evidence="2" id="KW-0808">Transferase</keyword>
<evidence type="ECO:0000313" key="7">
    <source>
        <dbReference type="Proteomes" id="UP001454036"/>
    </source>
</evidence>
<dbReference type="GO" id="GO:0006400">
    <property type="term" value="P:tRNA modification"/>
    <property type="evidence" value="ECO:0007669"/>
    <property type="project" value="TreeGrafter"/>
</dbReference>
<dbReference type="Proteomes" id="UP001454036">
    <property type="component" value="Unassembled WGS sequence"/>
</dbReference>
<dbReference type="GO" id="GO:0052381">
    <property type="term" value="F:tRNA dimethylallyltransferase activity"/>
    <property type="evidence" value="ECO:0007669"/>
    <property type="project" value="TreeGrafter"/>
</dbReference>
<comment type="caution">
    <text evidence="6">The sequence shown here is derived from an EMBL/GenBank/DDBJ whole genome shotgun (WGS) entry which is preliminary data.</text>
</comment>
<comment type="similarity">
    <text evidence="1">Belongs to the IPP transferase family.</text>
</comment>
<evidence type="ECO:0000313" key="6">
    <source>
        <dbReference type="EMBL" id="GAA0184424.1"/>
    </source>
</evidence>